<proteinExistence type="inferred from homology"/>
<keyword evidence="2 6" id="KW-0409">Iron storage</keyword>
<dbReference type="Gene3D" id="1.20.1260.10">
    <property type="match status" value="1"/>
</dbReference>
<evidence type="ECO:0000256" key="6">
    <source>
        <dbReference type="PIRNR" id="PIRNR002560"/>
    </source>
</evidence>
<comment type="catalytic activity">
    <reaction evidence="6">
        <text>4 Fe(2+) + O2 + 4 H(+) = 4 Fe(3+) + 2 H2O</text>
        <dbReference type="Rhea" id="RHEA:11148"/>
        <dbReference type="ChEBI" id="CHEBI:15377"/>
        <dbReference type="ChEBI" id="CHEBI:15378"/>
        <dbReference type="ChEBI" id="CHEBI:15379"/>
        <dbReference type="ChEBI" id="CHEBI:29033"/>
        <dbReference type="ChEBI" id="CHEBI:29034"/>
        <dbReference type="EC" id="1.16.3.1"/>
    </reaction>
</comment>
<feature type="binding site" evidence="7">
    <location>
        <position position="51"/>
    </location>
    <ligand>
        <name>Fe cation</name>
        <dbReference type="ChEBI" id="CHEBI:24875"/>
        <label>2</label>
    </ligand>
</feature>
<keyword evidence="5 6" id="KW-0408">Iron</keyword>
<evidence type="ECO:0000256" key="1">
    <source>
        <dbReference type="ARBA" id="ARBA00008093"/>
    </source>
</evidence>
<dbReference type="EMBL" id="RQFP01000014">
    <property type="protein sequence ID" value="TGK91781.1"/>
    <property type="molecule type" value="Genomic_DNA"/>
</dbReference>
<dbReference type="GO" id="GO:0020037">
    <property type="term" value="F:heme binding"/>
    <property type="evidence" value="ECO:0007669"/>
    <property type="project" value="TreeGrafter"/>
</dbReference>
<feature type="binding site" evidence="7">
    <location>
        <position position="130"/>
    </location>
    <ligand>
        <name>Fe cation</name>
        <dbReference type="ChEBI" id="CHEBI:24875"/>
        <label>2</label>
    </ligand>
</feature>
<evidence type="ECO:0000256" key="4">
    <source>
        <dbReference type="ARBA" id="ARBA00022723"/>
    </source>
</evidence>
<feature type="domain" description="Ferritin-like diiron" evidence="9">
    <location>
        <begin position="1"/>
        <end position="145"/>
    </location>
</feature>
<feature type="binding site" evidence="7">
    <location>
        <position position="127"/>
    </location>
    <ligand>
        <name>Fe cation</name>
        <dbReference type="ChEBI" id="CHEBI:24875"/>
        <label>1</label>
    </ligand>
</feature>
<dbReference type="GO" id="GO:0006879">
    <property type="term" value="P:intracellular iron ion homeostasis"/>
    <property type="evidence" value="ECO:0007669"/>
    <property type="project" value="UniProtKB-KW"/>
</dbReference>
<accession>A0A2M9Y1J8</accession>
<feature type="binding site" evidence="7">
    <location>
        <position position="94"/>
    </location>
    <ligand>
        <name>Fe cation</name>
        <dbReference type="ChEBI" id="CHEBI:24875"/>
        <label>2</label>
    </ligand>
</feature>
<dbReference type="PROSITE" id="PS50905">
    <property type="entry name" value="FERRITIN_LIKE"/>
    <property type="match status" value="1"/>
</dbReference>
<comment type="caution">
    <text evidence="10">The sequence shown here is derived from an EMBL/GenBank/DDBJ whole genome shotgun (WGS) entry which is preliminary data.</text>
</comment>
<keyword evidence="11" id="KW-1185">Reference proteome</keyword>
<name>A0A2M9Y1J8_9LEPT</name>
<dbReference type="GO" id="GO:0006826">
    <property type="term" value="P:iron ion transport"/>
    <property type="evidence" value="ECO:0007669"/>
    <property type="project" value="InterPro"/>
</dbReference>
<sequence length="158" mass="18190">MKGKKEVIDILAEVLAAELTAINQYFIHAKVCKNWGYLELAEYLRKESIEEMKHADEIIERILFFDGTPDLQKYLKINVGQTVPEMLDHDLQLEYNAVERLNRGIDICVAAKDNGTRELLEKILVSEEEHIDWIETQKSIIDSISLPNYLAQKLGDSE</sequence>
<dbReference type="InterPro" id="IPR002024">
    <property type="entry name" value="Bacterioferritin"/>
</dbReference>
<dbReference type="PANTHER" id="PTHR30295:SF0">
    <property type="entry name" value="BACTERIOFERRITIN"/>
    <property type="match status" value="1"/>
</dbReference>
<dbReference type="GO" id="GO:0004322">
    <property type="term" value="F:ferroxidase activity"/>
    <property type="evidence" value="ECO:0007669"/>
    <property type="project" value="UniProtKB-EC"/>
</dbReference>
<keyword evidence="3 8" id="KW-0349">Heme</keyword>
<protein>
    <recommendedName>
        <fullName evidence="6 8">Bacterioferritin</fullName>
        <ecNumber evidence="6">1.16.3.1</ecNumber>
    </recommendedName>
</protein>
<dbReference type="AlphaFoldDB" id="A0A2M9Y1J8"/>
<dbReference type="SUPFAM" id="SSF47240">
    <property type="entry name" value="Ferritin-like"/>
    <property type="match status" value="1"/>
</dbReference>
<evidence type="ECO:0000256" key="8">
    <source>
        <dbReference type="RuleBase" id="RU000623"/>
    </source>
</evidence>
<feature type="binding site" evidence="7">
    <location>
        <position position="54"/>
    </location>
    <ligand>
        <name>Fe cation</name>
        <dbReference type="ChEBI" id="CHEBI:24875"/>
        <label>1</label>
    </ligand>
</feature>
<evidence type="ECO:0000313" key="10">
    <source>
        <dbReference type="EMBL" id="TGK91781.1"/>
    </source>
</evidence>
<comment type="function">
    <text evidence="6">Iron-storage protein, whose ferroxidase center binds Fe(2+), oxidizes it using dioxygen to Fe(3+), and participates in the subsequent Fe(3+) oxide mineral core formation within the central cavity of the BFR protein shell.</text>
</comment>
<dbReference type="PRINTS" id="PR00601">
    <property type="entry name" value="BACFERRITIN"/>
</dbReference>
<gene>
    <name evidence="10" type="primary">bfr</name>
    <name evidence="10" type="ORF">EHQ30_16440</name>
</gene>
<feature type="binding site" evidence="7">
    <location>
        <position position="18"/>
    </location>
    <ligand>
        <name>Fe cation</name>
        <dbReference type="ChEBI" id="CHEBI:24875"/>
        <label>1</label>
    </ligand>
</feature>
<evidence type="ECO:0000256" key="7">
    <source>
        <dbReference type="PIRSR" id="PIRSR002560-1"/>
    </source>
</evidence>
<keyword evidence="4 6" id="KW-0479">Metal-binding</keyword>
<dbReference type="InterPro" id="IPR009078">
    <property type="entry name" value="Ferritin-like_SF"/>
</dbReference>
<reference evidence="10" key="1">
    <citation type="journal article" date="2019" name="PLoS Negl. Trop. Dis.">
        <title>Revisiting the worldwide diversity of Leptospira species in the environment.</title>
        <authorList>
            <person name="Vincent A.T."/>
            <person name="Schiettekatte O."/>
            <person name="Bourhy P."/>
            <person name="Veyrier F.J."/>
            <person name="Picardeau M."/>
        </authorList>
    </citation>
    <scope>NUCLEOTIDE SEQUENCE [LARGE SCALE GENOMIC DNA]</scope>
    <source>
        <strain evidence="10">201800277</strain>
    </source>
</reference>
<dbReference type="RefSeq" id="WP_100717537.1">
    <property type="nucleotide sequence ID" value="NZ_NPDQ01000004.1"/>
</dbReference>
<evidence type="ECO:0000313" key="11">
    <source>
        <dbReference type="Proteomes" id="UP000297891"/>
    </source>
</evidence>
<dbReference type="Pfam" id="PF00210">
    <property type="entry name" value="Ferritin"/>
    <property type="match status" value="1"/>
</dbReference>
<dbReference type="InterPro" id="IPR008331">
    <property type="entry name" value="Ferritin_DPS_dom"/>
</dbReference>
<dbReference type="PROSITE" id="PS00549">
    <property type="entry name" value="BACTERIOFERRITIN"/>
    <property type="match status" value="1"/>
</dbReference>
<evidence type="ECO:0000256" key="2">
    <source>
        <dbReference type="ARBA" id="ARBA00022434"/>
    </source>
</evidence>
<evidence type="ECO:0000256" key="5">
    <source>
        <dbReference type="ARBA" id="ARBA00023004"/>
    </source>
</evidence>
<feature type="binding site" evidence="7">
    <location>
        <position position="50"/>
    </location>
    <ligand>
        <name>Fe cation</name>
        <dbReference type="ChEBI" id="CHEBI:24875"/>
        <label>3</label>
    </ligand>
</feature>
<dbReference type="InterPro" id="IPR009040">
    <property type="entry name" value="Ferritin-like_diiron"/>
</dbReference>
<dbReference type="PIRSF" id="PIRSF002560">
    <property type="entry name" value="Bacterioferritin"/>
    <property type="match status" value="1"/>
</dbReference>
<dbReference type="InterPro" id="IPR012347">
    <property type="entry name" value="Ferritin-like"/>
</dbReference>
<evidence type="ECO:0000259" key="9">
    <source>
        <dbReference type="PROSITE" id="PS50905"/>
    </source>
</evidence>
<dbReference type="CDD" id="cd00907">
    <property type="entry name" value="Bacterioferritin"/>
    <property type="match status" value="1"/>
</dbReference>
<feature type="binding site" evidence="7">
    <location>
        <position position="127"/>
    </location>
    <ligand>
        <name>Fe cation</name>
        <dbReference type="ChEBI" id="CHEBI:24875"/>
        <label>2</label>
    </ligand>
</feature>
<dbReference type="EC" id="1.16.3.1" evidence="6"/>
<comment type="similarity">
    <text evidence="1 6 8">Belongs to the bacterioferritin family.</text>
</comment>
<organism evidence="10 11">
    <name type="scientific">Leptospira brenneri</name>
    <dbReference type="NCBI Taxonomy" id="2023182"/>
    <lineage>
        <taxon>Bacteria</taxon>
        <taxon>Pseudomonadati</taxon>
        <taxon>Spirochaetota</taxon>
        <taxon>Spirochaetia</taxon>
        <taxon>Leptospirales</taxon>
        <taxon>Leptospiraceae</taxon>
        <taxon>Leptospira</taxon>
    </lineage>
</organism>
<dbReference type="GO" id="GO:0008199">
    <property type="term" value="F:ferric iron binding"/>
    <property type="evidence" value="ECO:0007669"/>
    <property type="project" value="InterPro"/>
</dbReference>
<feature type="binding site" description="axial binding residue" evidence="7">
    <location>
        <position position="52"/>
    </location>
    <ligand>
        <name>heme b</name>
        <dbReference type="ChEBI" id="CHEBI:60344"/>
        <note>ligand shared between dimeric partners</note>
    </ligand>
    <ligandPart>
        <name>Fe</name>
        <dbReference type="ChEBI" id="CHEBI:18248"/>
    </ligandPart>
</feature>
<dbReference type="PANTHER" id="PTHR30295">
    <property type="entry name" value="BACTERIOFERRITIN"/>
    <property type="match status" value="1"/>
</dbReference>
<dbReference type="Proteomes" id="UP000297891">
    <property type="component" value="Unassembled WGS sequence"/>
</dbReference>
<dbReference type="NCBIfam" id="TIGR00754">
    <property type="entry name" value="bfr"/>
    <property type="match status" value="1"/>
</dbReference>
<dbReference type="GO" id="GO:0005829">
    <property type="term" value="C:cytosol"/>
    <property type="evidence" value="ECO:0007669"/>
    <property type="project" value="TreeGrafter"/>
</dbReference>
<evidence type="ECO:0000256" key="3">
    <source>
        <dbReference type="ARBA" id="ARBA00022617"/>
    </source>
</evidence>
<feature type="binding site" evidence="7">
    <location>
        <position position="51"/>
    </location>
    <ligand>
        <name>Fe cation</name>
        <dbReference type="ChEBI" id="CHEBI:24875"/>
        <label>1</label>
    </ligand>
</feature>
<dbReference type="OrthoDB" id="9800505at2"/>